<gene>
    <name evidence="3" type="ORF">A2904_00345</name>
</gene>
<dbReference type="Proteomes" id="UP000176308">
    <property type="component" value="Unassembled WGS sequence"/>
</dbReference>
<feature type="transmembrane region" description="Helical" evidence="1">
    <location>
        <begin position="39"/>
        <end position="62"/>
    </location>
</feature>
<name>A0A1G2I5U1_9BACT</name>
<evidence type="ECO:0000313" key="4">
    <source>
        <dbReference type="Proteomes" id="UP000176308"/>
    </source>
</evidence>
<keyword evidence="1" id="KW-0812">Transmembrane</keyword>
<dbReference type="InterPro" id="IPR043993">
    <property type="entry name" value="T4SS_pilin"/>
</dbReference>
<keyword evidence="1" id="KW-1133">Transmembrane helix</keyword>
<keyword evidence="2" id="KW-0732">Signal</keyword>
<feature type="transmembrane region" description="Helical" evidence="1">
    <location>
        <begin position="74"/>
        <end position="95"/>
    </location>
</feature>
<organism evidence="3 4">
    <name type="scientific">Candidatus Staskawiczbacteria bacterium RIFCSPLOWO2_01_FULL_33_9</name>
    <dbReference type="NCBI Taxonomy" id="1802211"/>
    <lineage>
        <taxon>Bacteria</taxon>
        <taxon>Candidatus Staskawicziibacteriota</taxon>
    </lineage>
</organism>
<protein>
    <recommendedName>
        <fullName evidence="5">Conjugal transfer protein TrbC</fullName>
    </recommendedName>
</protein>
<feature type="chain" id="PRO_5009583221" description="Conjugal transfer protein TrbC" evidence="2">
    <location>
        <begin position="24"/>
        <end position="107"/>
    </location>
</feature>
<dbReference type="Pfam" id="PF18895">
    <property type="entry name" value="T4SS_pilin"/>
    <property type="match status" value="1"/>
</dbReference>
<comment type="caution">
    <text evidence="3">The sequence shown here is derived from an EMBL/GenBank/DDBJ whole genome shotgun (WGS) entry which is preliminary data.</text>
</comment>
<dbReference type="EMBL" id="MHOX01000036">
    <property type="protein sequence ID" value="OGZ70095.1"/>
    <property type="molecule type" value="Genomic_DNA"/>
</dbReference>
<sequence>MNKKILFLTLLTAVLVLPTATQAQLGDLTTITNNIIQLLTNIGTALVVFGWVVTGILYLTAAGSPEKIGTAKKALIACVIGTVLIVIAEPGYTVIKGIIDSILQSGT</sequence>
<evidence type="ECO:0000256" key="2">
    <source>
        <dbReference type="SAM" id="SignalP"/>
    </source>
</evidence>
<feature type="signal peptide" evidence="2">
    <location>
        <begin position="1"/>
        <end position="23"/>
    </location>
</feature>
<reference evidence="3 4" key="1">
    <citation type="journal article" date="2016" name="Nat. Commun.">
        <title>Thousands of microbial genomes shed light on interconnected biogeochemical processes in an aquifer system.</title>
        <authorList>
            <person name="Anantharaman K."/>
            <person name="Brown C.T."/>
            <person name="Hug L.A."/>
            <person name="Sharon I."/>
            <person name="Castelle C.J."/>
            <person name="Probst A.J."/>
            <person name="Thomas B.C."/>
            <person name="Singh A."/>
            <person name="Wilkins M.J."/>
            <person name="Karaoz U."/>
            <person name="Brodie E.L."/>
            <person name="Williams K.H."/>
            <person name="Hubbard S.S."/>
            <person name="Banfield J.F."/>
        </authorList>
    </citation>
    <scope>NUCLEOTIDE SEQUENCE [LARGE SCALE GENOMIC DNA]</scope>
</reference>
<evidence type="ECO:0000313" key="3">
    <source>
        <dbReference type="EMBL" id="OGZ70095.1"/>
    </source>
</evidence>
<proteinExistence type="predicted"/>
<evidence type="ECO:0000256" key="1">
    <source>
        <dbReference type="SAM" id="Phobius"/>
    </source>
</evidence>
<evidence type="ECO:0008006" key="5">
    <source>
        <dbReference type="Google" id="ProtNLM"/>
    </source>
</evidence>
<keyword evidence="1" id="KW-0472">Membrane</keyword>
<dbReference type="AlphaFoldDB" id="A0A1G2I5U1"/>
<accession>A0A1G2I5U1</accession>